<keyword evidence="1" id="KW-0812">Transmembrane</keyword>
<keyword evidence="3" id="KW-1185">Reference proteome</keyword>
<dbReference type="Proteomes" id="UP000834106">
    <property type="component" value="Chromosome 15"/>
</dbReference>
<evidence type="ECO:0000313" key="3">
    <source>
        <dbReference type="Proteomes" id="UP000834106"/>
    </source>
</evidence>
<proteinExistence type="predicted"/>
<reference evidence="2" key="1">
    <citation type="submission" date="2023-05" db="EMBL/GenBank/DDBJ databases">
        <authorList>
            <person name="Huff M."/>
        </authorList>
    </citation>
    <scope>NUCLEOTIDE SEQUENCE</scope>
</reference>
<dbReference type="EMBL" id="OU503050">
    <property type="protein sequence ID" value="CAI9777477.1"/>
    <property type="molecule type" value="Genomic_DNA"/>
</dbReference>
<organism evidence="2 3">
    <name type="scientific">Fraxinus pennsylvanica</name>
    <dbReference type="NCBI Taxonomy" id="56036"/>
    <lineage>
        <taxon>Eukaryota</taxon>
        <taxon>Viridiplantae</taxon>
        <taxon>Streptophyta</taxon>
        <taxon>Embryophyta</taxon>
        <taxon>Tracheophyta</taxon>
        <taxon>Spermatophyta</taxon>
        <taxon>Magnoliopsida</taxon>
        <taxon>eudicotyledons</taxon>
        <taxon>Gunneridae</taxon>
        <taxon>Pentapetalae</taxon>
        <taxon>asterids</taxon>
        <taxon>lamiids</taxon>
        <taxon>Lamiales</taxon>
        <taxon>Oleaceae</taxon>
        <taxon>Oleeae</taxon>
        <taxon>Fraxinus</taxon>
    </lineage>
</organism>
<accession>A0AAD2E3L4</accession>
<name>A0AAD2E3L4_9LAMI</name>
<sequence>MAGDFKTLGNFMLLFFSKGCHTSKTDINYRIWFIGVEPFQALMFINGGFFSSLCFIFFSFLIAQQKWAYMLCFSSENRNILVGIIRFQLVEAVNKNSIASGL</sequence>
<dbReference type="AlphaFoldDB" id="A0AAD2E3L4"/>
<protein>
    <submittedName>
        <fullName evidence="2">Uncharacterized protein</fullName>
    </submittedName>
</protein>
<evidence type="ECO:0000313" key="2">
    <source>
        <dbReference type="EMBL" id="CAI9777477.1"/>
    </source>
</evidence>
<keyword evidence="1" id="KW-0472">Membrane</keyword>
<gene>
    <name evidence="2" type="ORF">FPE_LOCUS24907</name>
</gene>
<evidence type="ECO:0000256" key="1">
    <source>
        <dbReference type="SAM" id="Phobius"/>
    </source>
</evidence>
<feature type="transmembrane region" description="Helical" evidence="1">
    <location>
        <begin position="41"/>
        <end position="63"/>
    </location>
</feature>
<keyword evidence="1" id="KW-1133">Transmembrane helix</keyword>